<accession>A0AA42CI34</accession>
<dbReference type="AlphaFoldDB" id="A0AA42CI34"/>
<sequence length="263" mass="27788">MTEPDGGPADPTDLPLLLQALADGELDAATSLALERRIAADPALAAEQARHAALREVFARLPRPPVTEAFQARIAALAEAPRPAAAPRPAPRFDWRAMAASVLVTAMLASGGTAWLDRRAAPDASAAAIASSHRRSLLAASPIDIASSDRHTVKPWLDAKVGLSPPAVDLAASGFALLGGRADVIGERVVPALVYRHHEHLITLVAEPRTPDMPLAEPVPEAAGGFALVHWTDPAFAYWAISDTERPQLDAFVREFRAATKGD</sequence>
<gene>
    <name evidence="1" type="ORF">M8523_09090</name>
</gene>
<protein>
    <submittedName>
        <fullName evidence="1">Anti-sigma factor</fullName>
    </submittedName>
</protein>
<dbReference type="Proteomes" id="UP001165667">
    <property type="component" value="Unassembled WGS sequence"/>
</dbReference>
<keyword evidence="2" id="KW-1185">Reference proteome</keyword>
<proteinExistence type="predicted"/>
<evidence type="ECO:0000313" key="1">
    <source>
        <dbReference type="EMBL" id="MCW6508178.1"/>
    </source>
</evidence>
<reference evidence="1" key="1">
    <citation type="submission" date="2022-05" db="EMBL/GenBank/DDBJ databases">
        <authorList>
            <person name="Pankratov T."/>
        </authorList>
    </citation>
    <scope>NUCLEOTIDE SEQUENCE</scope>
    <source>
        <strain evidence="1">BP6-180914</strain>
    </source>
</reference>
<comment type="caution">
    <text evidence="1">The sequence shown here is derived from an EMBL/GenBank/DDBJ whole genome shotgun (WGS) entry which is preliminary data.</text>
</comment>
<dbReference type="RefSeq" id="WP_282584521.1">
    <property type="nucleotide sequence ID" value="NZ_JAMOIM010000004.1"/>
</dbReference>
<organism evidence="1 2">
    <name type="scientific">Lichenifustis flavocetrariae</name>
    <dbReference type="NCBI Taxonomy" id="2949735"/>
    <lineage>
        <taxon>Bacteria</taxon>
        <taxon>Pseudomonadati</taxon>
        <taxon>Pseudomonadota</taxon>
        <taxon>Alphaproteobacteria</taxon>
        <taxon>Hyphomicrobiales</taxon>
        <taxon>Lichenihabitantaceae</taxon>
        <taxon>Lichenifustis</taxon>
    </lineage>
</organism>
<name>A0AA42CI34_9HYPH</name>
<dbReference type="EMBL" id="JAMOIM010000004">
    <property type="protein sequence ID" value="MCW6508178.1"/>
    <property type="molecule type" value="Genomic_DNA"/>
</dbReference>
<evidence type="ECO:0000313" key="2">
    <source>
        <dbReference type="Proteomes" id="UP001165667"/>
    </source>
</evidence>